<reference evidence="1 3" key="2">
    <citation type="journal article" date="2018" name="Plant J.">
        <title>The Physcomitrella patens chromosome-scale assembly reveals moss genome structure and evolution.</title>
        <authorList>
            <person name="Lang D."/>
            <person name="Ullrich K.K."/>
            <person name="Murat F."/>
            <person name="Fuchs J."/>
            <person name="Jenkins J."/>
            <person name="Haas F.B."/>
            <person name="Piednoel M."/>
            <person name="Gundlach H."/>
            <person name="Van Bel M."/>
            <person name="Meyberg R."/>
            <person name="Vives C."/>
            <person name="Morata J."/>
            <person name="Symeonidi A."/>
            <person name="Hiss M."/>
            <person name="Muchero W."/>
            <person name="Kamisugi Y."/>
            <person name="Saleh O."/>
            <person name="Blanc G."/>
            <person name="Decker E.L."/>
            <person name="van Gessel N."/>
            <person name="Grimwood J."/>
            <person name="Hayes R.D."/>
            <person name="Graham S.W."/>
            <person name="Gunter L.E."/>
            <person name="McDaniel S.F."/>
            <person name="Hoernstein S.N.W."/>
            <person name="Larsson A."/>
            <person name="Li F.W."/>
            <person name="Perroud P.F."/>
            <person name="Phillips J."/>
            <person name="Ranjan P."/>
            <person name="Rokshar D.S."/>
            <person name="Rothfels C.J."/>
            <person name="Schneider L."/>
            <person name="Shu S."/>
            <person name="Stevenson D.W."/>
            <person name="Thummler F."/>
            <person name="Tillich M."/>
            <person name="Villarreal Aguilar J.C."/>
            <person name="Widiez T."/>
            <person name="Wong G.K."/>
            <person name="Wymore A."/>
            <person name="Zhang Y."/>
            <person name="Zimmer A.D."/>
            <person name="Quatrano R.S."/>
            <person name="Mayer K.F.X."/>
            <person name="Goodstein D."/>
            <person name="Casacuberta J.M."/>
            <person name="Vandepoele K."/>
            <person name="Reski R."/>
            <person name="Cuming A.C."/>
            <person name="Tuskan G.A."/>
            <person name="Maumus F."/>
            <person name="Salse J."/>
            <person name="Schmutz J."/>
            <person name="Rensing S.A."/>
        </authorList>
    </citation>
    <scope>NUCLEOTIDE SEQUENCE [LARGE SCALE GENOMIC DNA]</scope>
    <source>
        <strain evidence="2 3">cv. Gransden 2004</strain>
    </source>
</reference>
<organism evidence="1">
    <name type="scientific">Physcomitrium patens</name>
    <name type="common">Spreading-leaved earth moss</name>
    <name type="synonym">Physcomitrella patens</name>
    <dbReference type="NCBI Taxonomy" id="3218"/>
    <lineage>
        <taxon>Eukaryota</taxon>
        <taxon>Viridiplantae</taxon>
        <taxon>Streptophyta</taxon>
        <taxon>Embryophyta</taxon>
        <taxon>Bryophyta</taxon>
        <taxon>Bryophytina</taxon>
        <taxon>Bryopsida</taxon>
        <taxon>Funariidae</taxon>
        <taxon>Funariales</taxon>
        <taxon>Funariaceae</taxon>
        <taxon>Physcomitrium</taxon>
    </lineage>
</organism>
<dbReference type="EnsemblPlants" id="Pp3c3_12881V3.1">
    <property type="protein sequence ID" value="PAC:32942200.CDS.1"/>
    <property type="gene ID" value="Pp3c3_12881"/>
</dbReference>
<name>A0A2K1KUC0_PHYPA</name>
<evidence type="ECO:0000313" key="3">
    <source>
        <dbReference type="Proteomes" id="UP000006727"/>
    </source>
</evidence>
<dbReference type="InParanoid" id="A0A2K1KUC0"/>
<dbReference type="Proteomes" id="UP000006727">
    <property type="component" value="Chromosome 3"/>
</dbReference>
<sequence length="144" mass="15816">MSTIPQACAAPGQRHCHGGSVRSSCTGFKLPGECRVKGHMKAWRGSQTNRSQVFVFRASGWRVKAASVPAKLSFFRPRASLLVRFRHASGAWKPSMPASKQEGNKNIDRIESGKLDCTVCRFCRLLLRICTICFLVTSAVGTCL</sequence>
<evidence type="ECO:0000313" key="1">
    <source>
        <dbReference type="EMBL" id="PNR57368.1"/>
    </source>
</evidence>
<accession>A0A2K1KUC0</accession>
<dbReference type="AlphaFoldDB" id="A0A2K1KUC0"/>
<evidence type="ECO:0000313" key="2">
    <source>
        <dbReference type="EnsemblPlants" id="PAC:32942200.CDS.1"/>
    </source>
</evidence>
<dbReference type="EMBL" id="ABEU02000003">
    <property type="protein sequence ID" value="PNR57368.1"/>
    <property type="molecule type" value="Genomic_DNA"/>
</dbReference>
<keyword evidence="3" id="KW-1185">Reference proteome</keyword>
<gene>
    <name evidence="1" type="ORF">PHYPA_004362</name>
</gene>
<dbReference type="Gramene" id="Pp3c3_12881V3.1">
    <property type="protein sequence ID" value="PAC:32942200.CDS.1"/>
    <property type="gene ID" value="Pp3c3_12881"/>
</dbReference>
<proteinExistence type="predicted"/>
<protein>
    <submittedName>
        <fullName evidence="1 2">Uncharacterized protein</fullName>
    </submittedName>
</protein>
<reference evidence="2" key="3">
    <citation type="submission" date="2020-12" db="UniProtKB">
        <authorList>
            <consortium name="EnsemblPlants"/>
        </authorList>
    </citation>
    <scope>IDENTIFICATION</scope>
</reference>
<reference evidence="1 3" key="1">
    <citation type="journal article" date="2008" name="Science">
        <title>The Physcomitrella genome reveals evolutionary insights into the conquest of land by plants.</title>
        <authorList>
            <person name="Rensing S."/>
            <person name="Lang D."/>
            <person name="Zimmer A."/>
            <person name="Terry A."/>
            <person name="Salamov A."/>
            <person name="Shapiro H."/>
            <person name="Nishiyama T."/>
            <person name="Perroud P.-F."/>
            <person name="Lindquist E."/>
            <person name="Kamisugi Y."/>
            <person name="Tanahashi T."/>
            <person name="Sakakibara K."/>
            <person name="Fujita T."/>
            <person name="Oishi K."/>
            <person name="Shin-I T."/>
            <person name="Kuroki Y."/>
            <person name="Toyoda A."/>
            <person name="Suzuki Y."/>
            <person name="Hashimoto A."/>
            <person name="Yamaguchi K."/>
            <person name="Sugano A."/>
            <person name="Kohara Y."/>
            <person name="Fujiyama A."/>
            <person name="Anterola A."/>
            <person name="Aoki S."/>
            <person name="Ashton N."/>
            <person name="Barbazuk W.B."/>
            <person name="Barker E."/>
            <person name="Bennetzen J."/>
            <person name="Bezanilla M."/>
            <person name="Blankenship R."/>
            <person name="Cho S.H."/>
            <person name="Dutcher S."/>
            <person name="Estelle M."/>
            <person name="Fawcett J.A."/>
            <person name="Gundlach H."/>
            <person name="Hanada K."/>
            <person name="Heyl A."/>
            <person name="Hicks K.A."/>
            <person name="Hugh J."/>
            <person name="Lohr M."/>
            <person name="Mayer K."/>
            <person name="Melkozernov A."/>
            <person name="Murata T."/>
            <person name="Nelson D."/>
            <person name="Pils B."/>
            <person name="Prigge M."/>
            <person name="Reiss B."/>
            <person name="Renner T."/>
            <person name="Rombauts S."/>
            <person name="Rushton P."/>
            <person name="Sanderfoot A."/>
            <person name="Schween G."/>
            <person name="Shiu S.-H."/>
            <person name="Stueber K."/>
            <person name="Theodoulou F.L."/>
            <person name="Tu H."/>
            <person name="Van de Peer Y."/>
            <person name="Verrier P.J."/>
            <person name="Waters E."/>
            <person name="Wood A."/>
            <person name="Yang L."/>
            <person name="Cove D."/>
            <person name="Cuming A."/>
            <person name="Hasebe M."/>
            <person name="Lucas S."/>
            <person name="Mishler D.B."/>
            <person name="Reski R."/>
            <person name="Grigoriev I."/>
            <person name="Quatrano R.S."/>
            <person name="Boore J.L."/>
        </authorList>
    </citation>
    <scope>NUCLEOTIDE SEQUENCE [LARGE SCALE GENOMIC DNA]</scope>
    <source>
        <strain evidence="2 3">cv. Gransden 2004</strain>
    </source>
</reference>